<comment type="caution">
    <text evidence="2">The sequence shown here is derived from an EMBL/GenBank/DDBJ whole genome shotgun (WGS) entry which is preliminary data.</text>
</comment>
<dbReference type="AlphaFoldDB" id="A0AA39L6M7"/>
<protein>
    <submittedName>
        <fullName evidence="2">Uncharacterized protein</fullName>
    </submittedName>
</protein>
<accession>A0AA39L6M7</accession>
<organism evidence="2 3">
    <name type="scientific">Sarocladium strictum</name>
    <name type="common">Black bundle disease fungus</name>
    <name type="synonym">Acremonium strictum</name>
    <dbReference type="NCBI Taxonomy" id="5046"/>
    <lineage>
        <taxon>Eukaryota</taxon>
        <taxon>Fungi</taxon>
        <taxon>Dikarya</taxon>
        <taxon>Ascomycota</taxon>
        <taxon>Pezizomycotina</taxon>
        <taxon>Sordariomycetes</taxon>
        <taxon>Hypocreomycetidae</taxon>
        <taxon>Hypocreales</taxon>
        <taxon>Sarocladiaceae</taxon>
        <taxon>Sarocladium</taxon>
    </lineage>
</organism>
<keyword evidence="3" id="KW-1185">Reference proteome</keyword>
<evidence type="ECO:0000313" key="3">
    <source>
        <dbReference type="Proteomes" id="UP001175261"/>
    </source>
</evidence>
<feature type="compositionally biased region" description="Basic residues" evidence="1">
    <location>
        <begin position="293"/>
        <end position="305"/>
    </location>
</feature>
<proteinExistence type="predicted"/>
<reference evidence="2" key="1">
    <citation type="submission" date="2022-10" db="EMBL/GenBank/DDBJ databases">
        <title>Determination and structural analysis of whole genome sequence of Sarocladium strictum F4-1.</title>
        <authorList>
            <person name="Hu L."/>
            <person name="Jiang Y."/>
        </authorList>
    </citation>
    <scope>NUCLEOTIDE SEQUENCE</scope>
    <source>
        <strain evidence="2">F4-1</strain>
    </source>
</reference>
<dbReference type="Proteomes" id="UP001175261">
    <property type="component" value="Unassembled WGS sequence"/>
</dbReference>
<feature type="compositionally biased region" description="Polar residues" evidence="1">
    <location>
        <begin position="330"/>
        <end position="340"/>
    </location>
</feature>
<gene>
    <name evidence="2" type="ORF">NLU13_5909</name>
</gene>
<evidence type="ECO:0000313" key="2">
    <source>
        <dbReference type="EMBL" id="KAK0386072.1"/>
    </source>
</evidence>
<sequence length="340" mass="38147">MPQRRALRLPCLEHQCCSGFQYKLWGQCRAILLIKCTSELYHYSRYQLGSDAIIIKPIDSVIQCGTCSLFKSAPELCCCFSRQLKRIVKLHGCPLDKLCCSTSKLIADAVISAVVKPARNLELTGRLRTGLFDKLIRQLQCSPILKLCSCRILEYIIDSFDGSGASDFQPTLKLRVCTSCQLKLTRELLKSGSRSIKPDLNVLKHAHHNHNLPPGLLFCFQISPWLFNHSSHNNNNDNCHLLHNNLLPSSNSDPFHLSRLQLAPPRSMRLPLCHHQRCKSHSARGSVPARPGAHLRRGQHPRLPHSKSPVAFGRGSHRDLSPDKPERTVPHSSTAGVCWS</sequence>
<feature type="compositionally biased region" description="Basic and acidic residues" evidence="1">
    <location>
        <begin position="316"/>
        <end position="329"/>
    </location>
</feature>
<evidence type="ECO:0000256" key="1">
    <source>
        <dbReference type="SAM" id="MobiDB-lite"/>
    </source>
</evidence>
<name>A0AA39L6M7_SARSR</name>
<dbReference type="EMBL" id="JAPDFR010000005">
    <property type="protein sequence ID" value="KAK0386072.1"/>
    <property type="molecule type" value="Genomic_DNA"/>
</dbReference>
<feature type="region of interest" description="Disordered" evidence="1">
    <location>
        <begin position="280"/>
        <end position="340"/>
    </location>
</feature>